<dbReference type="AlphaFoldDB" id="A0A9D6L5Z8"/>
<dbReference type="Proteomes" id="UP000807850">
    <property type="component" value="Unassembled WGS sequence"/>
</dbReference>
<reference evidence="1" key="1">
    <citation type="submission" date="2020-07" db="EMBL/GenBank/DDBJ databases">
        <title>Huge and variable diversity of episymbiotic CPR bacteria and DPANN archaea in groundwater ecosystems.</title>
        <authorList>
            <person name="He C.Y."/>
            <person name="Keren R."/>
            <person name="Whittaker M."/>
            <person name="Farag I.F."/>
            <person name="Doudna J."/>
            <person name="Cate J.H.D."/>
            <person name="Banfield J.F."/>
        </authorList>
    </citation>
    <scope>NUCLEOTIDE SEQUENCE</scope>
    <source>
        <strain evidence="1">NC_groundwater_928_Pr1_S-0.2um_72_17</strain>
    </source>
</reference>
<dbReference type="EMBL" id="JACQAY010000122">
    <property type="protein sequence ID" value="MBI3539426.1"/>
    <property type="molecule type" value="Genomic_DNA"/>
</dbReference>
<evidence type="ECO:0008006" key="3">
    <source>
        <dbReference type="Google" id="ProtNLM"/>
    </source>
</evidence>
<organism evidence="1 2">
    <name type="scientific">Eiseniibacteriota bacterium</name>
    <dbReference type="NCBI Taxonomy" id="2212470"/>
    <lineage>
        <taxon>Bacteria</taxon>
        <taxon>Candidatus Eiseniibacteriota</taxon>
    </lineage>
</organism>
<proteinExistence type="predicted"/>
<evidence type="ECO:0000313" key="1">
    <source>
        <dbReference type="EMBL" id="MBI3539426.1"/>
    </source>
</evidence>
<name>A0A9D6L5Z8_UNCEI</name>
<accession>A0A9D6L5Z8</accession>
<comment type="caution">
    <text evidence="1">The sequence shown here is derived from an EMBL/GenBank/DDBJ whole genome shotgun (WGS) entry which is preliminary data.</text>
</comment>
<sequence length="544" mass="56209">AVPGVAIAPLVLALCAPPSRPILAEVLYDAVGDDTGYEFVELFNPAAQPYPLAGLILEAGDGAGPGRWTRRWTGAAGDTIRAGGRFVIGGARVVPPPDALVQLDLQNGPDAVRLVWPDGAIEVLGYGALAYPEYSCGAPAADVAAGQSLARVPDASDLGSNALDFRAATPSPGTANHPDRDAAMREGSLALDPEQPDAGASAALTGAVINRGADPIAAGELELIVTDAGAAPIADRRIDVAIAAGDTAAFRIALPALDAGARVLRVRAALAGDEAPADDADSLRVRIGPGPLVVTEIQFHPVNGEGEWVEVRNRDAGDVAIAAFTLSDRRGVPGAPFGGRDPLARESLAVLAQDRAALLTRFPALDSTRVWQVKPWGSLNNANDSAGVADIVIVRERDGTPCARVPYSASGIPAGVPIERRDDDTWGASIDPSGTPLAPPRTLPPLAGRFVVNPRRLRGAAAPATIAWSLPWPRARIAVDLYDLDGRHVAQVLGETAVAARGTRAWTSADLPAGLYLMVMLARAEDGGGTVTATEALRVEGGRR</sequence>
<feature type="non-terminal residue" evidence="1">
    <location>
        <position position="1"/>
    </location>
</feature>
<evidence type="ECO:0000313" key="2">
    <source>
        <dbReference type="Proteomes" id="UP000807850"/>
    </source>
</evidence>
<protein>
    <recommendedName>
        <fullName evidence="3">LTD domain-containing protein</fullName>
    </recommendedName>
</protein>
<gene>
    <name evidence="1" type="ORF">HY076_04055</name>
</gene>